<dbReference type="RefSeq" id="WP_005008881.1">
    <property type="nucleotide sequence ID" value="NZ_HG422173.1"/>
</dbReference>
<gene>
    <name evidence="2" type="ORF">NITGR_430012</name>
</gene>
<dbReference type="STRING" id="1266370.NITGR_430012"/>
<dbReference type="Pfam" id="PF20248">
    <property type="entry name" value="DUF6603"/>
    <property type="match status" value="1"/>
</dbReference>
<keyword evidence="3" id="KW-1185">Reference proteome</keyword>
<dbReference type="InParanoid" id="M1YZC5"/>
<dbReference type="OrthoDB" id="535891at2"/>
<organism evidence="2 3">
    <name type="scientific">Nitrospina gracilis (strain 3/211)</name>
    <dbReference type="NCBI Taxonomy" id="1266370"/>
    <lineage>
        <taxon>Bacteria</taxon>
        <taxon>Pseudomonadati</taxon>
        <taxon>Nitrospinota/Tectimicrobiota group</taxon>
        <taxon>Nitrospinota</taxon>
        <taxon>Nitrospinia</taxon>
        <taxon>Nitrospinales</taxon>
        <taxon>Nitrospinaceae</taxon>
        <taxon>Nitrospina</taxon>
    </lineage>
</organism>
<dbReference type="HOGENOM" id="CLU_007760_0_0_0"/>
<evidence type="ECO:0000313" key="2">
    <source>
        <dbReference type="EMBL" id="CCQ90845.1"/>
    </source>
</evidence>
<dbReference type="InterPro" id="IPR046538">
    <property type="entry name" value="DUF6603"/>
</dbReference>
<sequence length="1153" mass="125187">MPNQPGTLEQIGLELANVMSGLLRRLSNDELLETLAQFGIVFPPSLLEQTAVMQTRDDLLSAAGGLPDTVEKLLTAAEAEDVEKIVEHGVTLLTDSIDLIRSFSDLVTAIDAIRSAYPEISNDQFNDFSSDFPRRLLDLLIVDQLDGIPAIGGTLTFFGLIDRANPYAGIDPSLLEYETVTIRYDRIGSLLSNPEEHFKTLYGWGEPDFDGSKLLPALHDLLVRIGLPAHYHPATDDTPPLLEAYTVDVFPDETLTPPGLGFNVLVPFGGSIDQTVPLPHPAWAVQFKANGKFAADFTGTWSPPVQFTLDANGLTFEGGAEINLIGGGTRPIVLLGKAEASRMEVGTIRFGGGFNFTWDSTTGKANTEPFVQGALEEGRILVDVSEGDGFITQILSGIKIDSNFDVGFLWSLTGGIQFQGSSTIEIMLPAHVDLGPLTIQEIYLVGGLDDATIPIELSASLSVNLGPLAASVTRMGLLTTIDLKGSGGNAGPADIDFAFKPPNGVGLSVDAGVVKGGGYLYFDFDREEYAGALELVFSEWIALKAIGLITTRMPDGSKGFSLLIIITVEFGSGFQLGFGFTLNGVGGILGLNRIVQVDPLKEGVRTGSIESVMFPEDVVANAPRIISDLRKFFPPQQDIFLVGPMAKLGWGTPTLVSAQLGVILEFPSVNITILGVIKVVLPDEDADVLRLQVNFMGRIEPSNKLLWFYAELYDSRVLFITLEGGFGLLVNWGDNANFVVSVGGFHPRYNPPPLPFPEPPRIAVNILNESYAKVRIEAYFAVTSNSVQFGAKAELYFGVSAFNIDGHLAFDALFQFDPFFFSFGLSVSLSVKVFGIGLFSVGFSGLLEGPTPWFIKGKGKISLLFFKISVPFEHTWGQEQNTSLDPIEVFPLLEAEFNALTNWVAEVPQHSNLLVSLRKLGDADTDQLVLHPVGSLRISQRKVPVNFKLDKVGNQRPSDVNRLKVDASLPGGGSLSVSTLEEKFAIGQFKDLEGSAQMSSPGFEPLDSGVEIGIAGEQMKTSRGVRRVIRYETIIIDNNFKRHVKSFFNFFVAGYSVLNGFLFNHFLKGNAAGKSALSKQQKKRIQPFDEVIQIVPNQYSVAFNMNNKPLGAEAVTFTSQAKAMEYMEEQIQQDGSLSKQLHVIPNSELNLAA</sequence>
<name>M1YZC5_NITG3</name>
<reference evidence="2 3" key="1">
    <citation type="journal article" date="2013" name="Front. Microbiol.">
        <title>The genome of Nitrospina gracilis illuminates the metabolism and evolution of the major marine nitrite oxidizer.</title>
        <authorList>
            <person name="Luecker S."/>
            <person name="Nowka B."/>
            <person name="Rattei T."/>
            <person name="Spieck E."/>
            <person name="and Daims H."/>
        </authorList>
    </citation>
    <scope>NUCLEOTIDE SEQUENCE [LARGE SCALE GENOMIC DNA]</scope>
    <source>
        <strain evidence="2 3">3/211</strain>
    </source>
</reference>
<feature type="domain" description="DUF6603" evidence="1">
    <location>
        <begin position="431"/>
        <end position="993"/>
    </location>
</feature>
<dbReference type="Proteomes" id="UP000011704">
    <property type="component" value="Unassembled WGS sequence"/>
</dbReference>
<dbReference type="AlphaFoldDB" id="M1YZC5"/>
<proteinExistence type="predicted"/>
<evidence type="ECO:0000313" key="3">
    <source>
        <dbReference type="Proteomes" id="UP000011704"/>
    </source>
</evidence>
<evidence type="ECO:0000259" key="1">
    <source>
        <dbReference type="Pfam" id="PF20248"/>
    </source>
</evidence>
<protein>
    <recommendedName>
        <fullName evidence="1">DUF6603 domain-containing protein</fullName>
    </recommendedName>
</protein>
<comment type="caution">
    <text evidence="2">The sequence shown here is derived from an EMBL/GenBank/DDBJ whole genome shotgun (WGS) entry which is preliminary data.</text>
</comment>
<dbReference type="EMBL" id="CAQJ01000048">
    <property type="protein sequence ID" value="CCQ90845.1"/>
    <property type="molecule type" value="Genomic_DNA"/>
</dbReference>
<accession>M1YZC5</accession>